<protein>
    <submittedName>
        <fullName evidence="1">Uncharacterized protein</fullName>
    </submittedName>
</protein>
<keyword evidence="2" id="KW-1185">Reference proteome</keyword>
<reference evidence="1 2" key="1">
    <citation type="submission" date="2019-04" db="EMBL/GenBank/DDBJ databases">
        <authorList>
            <consortium name="DOE Joint Genome Institute"/>
            <person name="Mondo S."/>
            <person name="Kjaerbolling I."/>
            <person name="Vesth T."/>
            <person name="Frisvad J.C."/>
            <person name="Nybo J.L."/>
            <person name="Theobald S."/>
            <person name="Kildgaard S."/>
            <person name="Isbrandt T."/>
            <person name="Kuo A."/>
            <person name="Sato A."/>
            <person name="Lyhne E.K."/>
            <person name="Kogle M.E."/>
            <person name="Wiebenga A."/>
            <person name="Kun R.S."/>
            <person name="Lubbers R.J."/>
            <person name="Makela M.R."/>
            <person name="Barry K."/>
            <person name="Chovatia M."/>
            <person name="Clum A."/>
            <person name="Daum C."/>
            <person name="Haridas S."/>
            <person name="He G."/>
            <person name="LaButti K."/>
            <person name="Lipzen A."/>
            <person name="Riley R."/>
            <person name="Salamov A."/>
            <person name="Simmons B.A."/>
            <person name="Magnuson J.K."/>
            <person name="Henrissat B."/>
            <person name="Mortensen U.H."/>
            <person name="Larsen T.O."/>
            <person name="Devries R.P."/>
            <person name="Grigoriev I.V."/>
            <person name="Machida M."/>
            <person name="Baker S.E."/>
            <person name="Andersen M.R."/>
            <person name="Cantor M.N."/>
            <person name="Hua S.X."/>
        </authorList>
    </citation>
    <scope>NUCLEOTIDE SEQUENCE [LARGE SCALE GENOMIC DNA]</scope>
    <source>
        <strain evidence="1 2">CBS 117616</strain>
    </source>
</reference>
<name>A0ABQ6WFR2_9EURO</name>
<evidence type="ECO:0000313" key="2">
    <source>
        <dbReference type="Proteomes" id="UP000325395"/>
    </source>
</evidence>
<evidence type="ECO:0000313" key="1">
    <source>
        <dbReference type="EMBL" id="KAE8415928.1"/>
    </source>
</evidence>
<dbReference type="Proteomes" id="UP000325395">
    <property type="component" value="Unassembled WGS sequence"/>
</dbReference>
<sequence length="154" mass="17217">MSCRVSLCRVKGGAGFDLKKRERERERGGGEGGKPVMPFLCREDPSHWAVLAKVRILSVSVQRWVFGDTTIPGSGLVQSRDGIVRLLMLDFTVRAGITAPHVRKDSRLRVPKRKNTSGPCPCRDCDERSGNIDSSVCVCVCHRKPWEGIQRWRG</sequence>
<accession>A0ABQ6WFR2</accession>
<organism evidence="1 2">
    <name type="scientific">Aspergillus pseudocaelatus</name>
    <dbReference type="NCBI Taxonomy" id="1825620"/>
    <lineage>
        <taxon>Eukaryota</taxon>
        <taxon>Fungi</taxon>
        <taxon>Dikarya</taxon>
        <taxon>Ascomycota</taxon>
        <taxon>Pezizomycotina</taxon>
        <taxon>Eurotiomycetes</taxon>
        <taxon>Eurotiomycetidae</taxon>
        <taxon>Eurotiales</taxon>
        <taxon>Aspergillaceae</taxon>
        <taxon>Aspergillus</taxon>
        <taxon>Aspergillus subgen. Circumdati</taxon>
    </lineage>
</organism>
<gene>
    <name evidence="1" type="ORF">BDV36DRAFT_261491</name>
</gene>
<dbReference type="EMBL" id="ML735759">
    <property type="protein sequence ID" value="KAE8415928.1"/>
    <property type="molecule type" value="Genomic_DNA"/>
</dbReference>
<proteinExistence type="predicted"/>